<evidence type="ECO:0000256" key="4">
    <source>
        <dbReference type="ARBA" id="ARBA00022840"/>
    </source>
</evidence>
<dbReference type="InterPro" id="IPR010488">
    <property type="entry name" value="Zeta_toxin_domain"/>
</dbReference>
<reference evidence="9 10" key="1">
    <citation type="submission" date="2019-07" db="EMBL/GenBank/DDBJ databases">
        <title>New species of Amycolatopsis and Streptomyces.</title>
        <authorList>
            <person name="Duangmal K."/>
            <person name="Teo W.F.A."/>
            <person name="Lipun K."/>
        </authorList>
    </citation>
    <scope>NUCLEOTIDE SEQUENCE [LARGE SCALE GENOMIC DNA]</scope>
    <source>
        <strain evidence="9 10">NBRC 106415</strain>
    </source>
</reference>
<accession>A0A5N8XWC2</accession>
<evidence type="ECO:0000313" key="10">
    <source>
        <dbReference type="Proteomes" id="UP000400924"/>
    </source>
</evidence>
<dbReference type="Pfam" id="PF06414">
    <property type="entry name" value="Zeta_toxin"/>
    <property type="match status" value="2"/>
</dbReference>
<dbReference type="Proteomes" id="UP000400924">
    <property type="component" value="Unassembled WGS sequence"/>
</dbReference>
<feature type="domain" description="Zeta toxin" evidence="8">
    <location>
        <begin position="24"/>
        <end position="212"/>
    </location>
</feature>
<evidence type="ECO:0000256" key="6">
    <source>
        <dbReference type="ARBA" id="ARBA00048178"/>
    </source>
</evidence>
<feature type="domain" description="Zeta toxin" evidence="8">
    <location>
        <begin position="321"/>
        <end position="508"/>
    </location>
</feature>
<comment type="caution">
    <text evidence="9">The sequence shown here is derived from an EMBL/GenBank/DDBJ whole genome shotgun (WGS) entry which is preliminary data.</text>
</comment>
<feature type="compositionally biased region" description="Pro residues" evidence="7">
    <location>
        <begin position="582"/>
        <end position="594"/>
    </location>
</feature>
<evidence type="ECO:0000256" key="7">
    <source>
        <dbReference type="SAM" id="MobiDB-lite"/>
    </source>
</evidence>
<proteinExistence type="inferred from homology"/>
<dbReference type="InterPro" id="IPR027417">
    <property type="entry name" value="P-loop_NTPase"/>
</dbReference>
<dbReference type="EC" id="2.7.1.176" evidence="2"/>
<dbReference type="GO" id="GO:0016301">
    <property type="term" value="F:kinase activity"/>
    <property type="evidence" value="ECO:0007669"/>
    <property type="project" value="InterPro"/>
</dbReference>
<evidence type="ECO:0000259" key="8">
    <source>
        <dbReference type="Pfam" id="PF06414"/>
    </source>
</evidence>
<name>A0A5N8XWC2_9ACTN</name>
<evidence type="ECO:0000256" key="3">
    <source>
        <dbReference type="ARBA" id="ARBA00022741"/>
    </source>
</evidence>
<gene>
    <name evidence="9" type="ORF">FNH08_42890</name>
</gene>
<organism evidence="9 10">
    <name type="scientific">Streptomyces spongiae</name>
    <dbReference type="NCBI Taxonomy" id="565072"/>
    <lineage>
        <taxon>Bacteria</taxon>
        <taxon>Bacillati</taxon>
        <taxon>Actinomycetota</taxon>
        <taxon>Actinomycetes</taxon>
        <taxon>Kitasatosporales</taxon>
        <taxon>Streptomycetaceae</taxon>
        <taxon>Streptomyces</taxon>
    </lineage>
</organism>
<dbReference type="GO" id="GO:0005524">
    <property type="term" value="F:ATP binding"/>
    <property type="evidence" value="ECO:0007669"/>
    <property type="project" value="UniProtKB-KW"/>
</dbReference>
<keyword evidence="3" id="KW-0547">Nucleotide-binding</keyword>
<dbReference type="SUPFAM" id="SSF52540">
    <property type="entry name" value="P-loop containing nucleoside triphosphate hydrolases"/>
    <property type="match status" value="2"/>
</dbReference>
<keyword evidence="10" id="KW-1185">Reference proteome</keyword>
<comment type="similarity">
    <text evidence="1">Belongs to the zeta toxin family.</text>
</comment>
<evidence type="ECO:0000256" key="2">
    <source>
        <dbReference type="ARBA" id="ARBA00011963"/>
    </source>
</evidence>
<comment type="catalytic activity">
    <reaction evidence="6">
        <text>UDP-N-acetyl-alpha-D-glucosamine + ATP = UDP-N-acetyl-alpha-D-glucosamine 3'-phosphate + ADP + H(+)</text>
        <dbReference type="Rhea" id="RHEA:32671"/>
        <dbReference type="ChEBI" id="CHEBI:15378"/>
        <dbReference type="ChEBI" id="CHEBI:30616"/>
        <dbReference type="ChEBI" id="CHEBI:57705"/>
        <dbReference type="ChEBI" id="CHEBI:64353"/>
        <dbReference type="ChEBI" id="CHEBI:456216"/>
        <dbReference type="EC" id="2.7.1.176"/>
    </reaction>
</comment>
<dbReference type="AlphaFoldDB" id="A0A5N8XWC2"/>
<dbReference type="EMBL" id="VJZC01000613">
    <property type="protein sequence ID" value="MPY63673.1"/>
    <property type="molecule type" value="Genomic_DNA"/>
</dbReference>
<evidence type="ECO:0000256" key="1">
    <source>
        <dbReference type="ARBA" id="ARBA00009104"/>
    </source>
</evidence>
<dbReference type="Gene3D" id="3.40.50.300">
    <property type="entry name" value="P-loop containing nucleotide triphosphate hydrolases"/>
    <property type="match status" value="2"/>
</dbReference>
<protein>
    <recommendedName>
        <fullName evidence="5">UDP-N-acetylglucosamine kinase</fullName>
        <ecNumber evidence="2">2.7.1.176</ecNumber>
    </recommendedName>
    <alternativeName>
        <fullName evidence="5">UDP-N-acetylglucosamine kinase</fullName>
    </alternativeName>
</protein>
<keyword evidence="4" id="KW-0067">ATP-binding</keyword>
<evidence type="ECO:0000256" key="5">
    <source>
        <dbReference type="ARBA" id="ARBA00032897"/>
    </source>
</evidence>
<feature type="region of interest" description="Disordered" evidence="7">
    <location>
        <begin position="570"/>
        <end position="607"/>
    </location>
</feature>
<evidence type="ECO:0000313" key="9">
    <source>
        <dbReference type="EMBL" id="MPY63673.1"/>
    </source>
</evidence>
<sequence>MLSEERHREILTTLILPASTGHAVAQEKPVAVLVAGQPGSGKSFLADVIEQSLNRRGGAVRISSDLYKLLHPSYGTLLAEDERTAGIKVRPDVRRWESEVMEDARAHGFDLVWETALAAPEEFRSIAGALRAAGYRVEVVVLATAEAWSQLSVLDRYVHQIHSASTGRYVSWENHDTCVRGMIRSLRVIEEERLADRVTVVRRGLEVLYVNELAEGSWIVPPVAADVVETERAAPWSALQTAVFRTQLSRTEERLYHRQVSAGQRLAVRGGVERAFALSERVRRIAQPLLEPPGTDYHRLSVEEHRWILNEVILPGLGEITPHKDPVVVFVVGQPGAGKSGTARLIRRALRKRRPVSLVGDDFKAAHPDYLKLLETCPRTASARIRADYQAWQDEADAYVIAGRGDAVIEMAPGSARQFLDRAARYRAAGYRVELVALAVRAADSRQGTADRYTEASRRGKPARFTTSAGHDVCFVAVTEVVRLAELGAAVDSLTVIRRDDSAVHRNKLGPDGRWVRPLGAVRALVDEQRRPYTPQEAARFLATQRRLRAALPQYRAELIQITQLARPLMPGHPRTGELVRPEPPTALPMPPAGPGATSPLPRPPGE</sequence>